<evidence type="ECO:0000313" key="1">
    <source>
        <dbReference type="EMBL" id="OME64196.1"/>
    </source>
</evidence>
<proteinExistence type="predicted"/>
<dbReference type="Proteomes" id="UP000187425">
    <property type="component" value="Unassembled WGS sequence"/>
</dbReference>
<accession>A0A1R0Z7L9</accession>
<dbReference type="AlphaFoldDB" id="A0A1R0Z7L9"/>
<protein>
    <submittedName>
        <fullName evidence="1">Uncharacterized protein</fullName>
    </submittedName>
</protein>
<evidence type="ECO:0000313" key="2">
    <source>
        <dbReference type="Proteomes" id="UP000187425"/>
    </source>
</evidence>
<organism evidence="1 2">
    <name type="scientific">Paenibacillus odorifer</name>
    <dbReference type="NCBI Taxonomy" id="189426"/>
    <lineage>
        <taxon>Bacteria</taxon>
        <taxon>Bacillati</taxon>
        <taxon>Bacillota</taxon>
        <taxon>Bacilli</taxon>
        <taxon>Bacillales</taxon>
        <taxon>Paenibacillaceae</taxon>
        <taxon>Paenibacillus</taxon>
    </lineage>
</organism>
<reference evidence="1 2" key="1">
    <citation type="submission" date="2016-11" db="EMBL/GenBank/DDBJ databases">
        <title>Paenibacillus species isolates.</title>
        <authorList>
            <person name="Beno S.M."/>
        </authorList>
    </citation>
    <scope>NUCLEOTIDE SEQUENCE [LARGE SCALE GENOMIC DNA]</scope>
    <source>
        <strain evidence="1 2">FSL H7-0443</strain>
    </source>
</reference>
<comment type="caution">
    <text evidence="1">The sequence shown here is derived from an EMBL/GenBank/DDBJ whole genome shotgun (WGS) entry which is preliminary data.</text>
</comment>
<gene>
    <name evidence="1" type="ORF">BSK65_29640</name>
</gene>
<sequence>MENIGESKAARETSNYGEYLKREKELLKEIEKKRVLEGTGNGGRIISSVDDLSDTARSKITTSQQATLNLHDRVYTHVTPDDLLGAEKELNGIPLLRKDGSLVLREDGMPFNHMQEVSDSYRGLEKLKKSYDGIIKNPNLDSELRQLYTSKINEVNVSMNKIEDIFAPFGGILPPK</sequence>
<dbReference type="EMBL" id="MPTW01000040">
    <property type="protein sequence ID" value="OME64196.1"/>
    <property type="molecule type" value="Genomic_DNA"/>
</dbReference>
<name>A0A1R0Z7L9_9BACL</name>